<dbReference type="PANTHER" id="PTHR14269">
    <property type="entry name" value="CDP-DIACYLGLYCEROL--GLYCEROL-3-PHOSPHATE 3-PHOSPHATIDYLTRANSFERASE-RELATED"/>
    <property type="match status" value="1"/>
</dbReference>
<keyword evidence="10" id="KW-0443">Lipid metabolism</keyword>
<dbReference type="PROSITE" id="PS00379">
    <property type="entry name" value="CDP_ALCOHOL_P_TRANSF"/>
    <property type="match status" value="1"/>
</dbReference>
<accession>A0ABV4AGV5</accession>
<protein>
    <recommendedName>
        <fullName evidence="5 15">CDP-diacylglycerol--glycerol-3-phosphate 3-phosphatidyltransferase</fullName>
        <ecNumber evidence="4 15">2.7.8.5</ecNumber>
    </recommendedName>
</protein>
<dbReference type="InterPro" id="IPR043130">
    <property type="entry name" value="CDP-OH_PTrfase_TM_dom"/>
</dbReference>
<evidence type="ECO:0000256" key="1">
    <source>
        <dbReference type="ARBA" id="ARBA00004141"/>
    </source>
</evidence>
<comment type="pathway">
    <text evidence="2">Phospholipid metabolism; phosphatidylglycerol biosynthesis; phosphatidylglycerol from CDP-diacylglycerol: step 1/2.</text>
</comment>
<dbReference type="GO" id="GO:0008444">
    <property type="term" value="F:CDP-diacylglycerol-glycerol-3-phosphate 3-phosphatidyltransferase activity"/>
    <property type="evidence" value="ECO:0007669"/>
    <property type="project" value="UniProtKB-EC"/>
</dbReference>
<evidence type="ECO:0000313" key="18">
    <source>
        <dbReference type="EMBL" id="MEY1661939.1"/>
    </source>
</evidence>
<dbReference type="PIRSF" id="PIRSF000847">
    <property type="entry name" value="Phos_ph_gly_syn"/>
    <property type="match status" value="1"/>
</dbReference>
<gene>
    <name evidence="18" type="primary">pgsA</name>
    <name evidence="18" type="ORF">AB5I84_07220</name>
</gene>
<keyword evidence="9 17" id="KW-1133">Transmembrane helix</keyword>
<keyword evidence="7 16" id="KW-0808">Transferase</keyword>
<dbReference type="Pfam" id="PF01066">
    <property type="entry name" value="CDP-OH_P_transf"/>
    <property type="match status" value="1"/>
</dbReference>
<feature type="transmembrane region" description="Helical" evidence="17">
    <location>
        <begin position="169"/>
        <end position="190"/>
    </location>
</feature>
<feature type="transmembrane region" description="Helical" evidence="17">
    <location>
        <begin position="40"/>
        <end position="60"/>
    </location>
</feature>
<dbReference type="RefSeq" id="WP_369455185.1">
    <property type="nucleotide sequence ID" value="NZ_JBGCUO010000001.1"/>
</dbReference>
<dbReference type="EC" id="2.7.8.5" evidence="4 15"/>
<evidence type="ECO:0000256" key="11">
    <source>
        <dbReference type="ARBA" id="ARBA00023136"/>
    </source>
</evidence>
<dbReference type="NCBIfam" id="TIGR00560">
    <property type="entry name" value="pgsA"/>
    <property type="match status" value="1"/>
</dbReference>
<sequence length="203" mass="22292">MPDSNSHTSHLNLPNLLTLARLASIPVFILAFYLPYNWSGWLAAGIFLAAGITDILDGYLARRMKLTSRFGAFLDPVADKLMVAAALVVLVQNHATAWLAIPALVIISREIAVSALREWMAEIGQRARVAVSWVGKVKTVMQIASITALLVQTPGKTKAGDLLMTWDLWISYGLLYIATVLTLWSMMSYLKAAWPELRPGAAR</sequence>
<feature type="transmembrane region" description="Helical" evidence="17">
    <location>
        <begin position="12"/>
        <end position="34"/>
    </location>
</feature>
<evidence type="ECO:0000256" key="10">
    <source>
        <dbReference type="ARBA" id="ARBA00023098"/>
    </source>
</evidence>
<dbReference type="InterPro" id="IPR050324">
    <property type="entry name" value="CDP-alcohol_PTase-I"/>
</dbReference>
<dbReference type="EMBL" id="JBGCUO010000001">
    <property type="protein sequence ID" value="MEY1661939.1"/>
    <property type="molecule type" value="Genomic_DNA"/>
</dbReference>
<dbReference type="PANTHER" id="PTHR14269:SF62">
    <property type="entry name" value="CDP-DIACYLGLYCEROL--GLYCEROL-3-PHOSPHATE 3-PHOSPHATIDYLTRANSFERASE 1, CHLOROPLASTIC"/>
    <property type="match status" value="1"/>
</dbReference>
<evidence type="ECO:0000256" key="7">
    <source>
        <dbReference type="ARBA" id="ARBA00022679"/>
    </source>
</evidence>
<keyword evidence="8 17" id="KW-0812">Transmembrane</keyword>
<evidence type="ECO:0000256" key="14">
    <source>
        <dbReference type="ARBA" id="ARBA00048586"/>
    </source>
</evidence>
<comment type="caution">
    <text evidence="18">The sequence shown here is derived from an EMBL/GenBank/DDBJ whole genome shotgun (WGS) entry which is preliminary data.</text>
</comment>
<keyword evidence="12" id="KW-0594">Phospholipid biosynthesis</keyword>
<evidence type="ECO:0000256" key="16">
    <source>
        <dbReference type="RuleBase" id="RU003750"/>
    </source>
</evidence>
<evidence type="ECO:0000256" key="4">
    <source>
        <dbReference type="ARBA" id="ARBA00013170"/>
    </source>
</evidence>
<evidence type="ECO:0000313" key="19">
    <source>
        <dbReference type="Proteomes" id="UP001562065"/>
    </source>
</evidence>
<evidence type="ECO:0000256" key="8">
    <source>
        <dbReference type="ARBA" id="ARBA00022692"/>
    </source>
</evidence>
<evidence type="ECO:0000256" key="13">
    <source>
        <dbReference type="ARBA" id="ARBA00023264"/>
    </source>
</evidence>
<comment type="subcellular location">
    <subcellularLocation>
        <location evidence="1">Membrane</location>
        <topology evidence="1">Multi-pass membrane protein</topology>
    </subcellularLocation>
</comment>
<evidence type="ECO:0000256" key="9">
    <source>
        <dbReference type="ARBA" id="ARBA00022989"/>
    </source>
</evidence>
<dbReference type="Gene3D" id="1.20.120.1760">
    <property type="match status" value="1"/>
</dbReference>
<dbReference type="InterPro" id="IPR048254">
    <property type="entry name" value="CDP_ALCOHOL_P_TRANSF_CS"/>
</dbReference>
<dbReference type="InterPro" id="IPR000462">
    <property type="entry name" value="CDP-OH_P_trans"/>
</dbReference>
<evidence type="ECO:0000256" key="15">
    <source>
        <dbReference type="NCBIfam" id="TIGR00560"/>
    </source>
</evidence>
<comment type="similarity">
    <text evidence="3 16">Belongs to the CDP-alcohol phosphatidyltransferase class-I family.</text>
</comment>
<evidence type="ECO:0000256" key="2">
    <source>
        <dbReference type="ARBA" id="ARBA00005042"/>
    </source>
</evidence>
<evidence type="ECO:0000256" key="5">
    <source>
        <dbReference type="ARBA" id="ARBA00014944"/>
    </source>
</evidence>
<keyword evidence="19" id="KW-1185">Reference proteome</keyword>
<keyword evidence="6" id="KW-0444">Lipid biosynthesis</keyword>
<organism evidence="18 19">
    <name type="scientific">Isoalcanivorax beigongshangi</name>
    <dbReference type="NCBI Taxonomy" id="3238810"/>
    <lineage>
        <taxon>Bacteria</taxon>
        <taxon>Pseudomonadati</taxon>
        <taxon>Pseudomonadota</taxon>
        <taxon>Gammaproteobacteria</taxon>
        <taxon>Oceanospirillales</taxon>
        <taxon>Alcanivoracaceae</taxon>
        <taxon>Isoalcanivorax</taxon>
    </lineage>
</organism>
<dbReference type="InterPro" id="IPR004570">
    <property type="entry name" value="Phosphatidylglycerol_P_synth"/>
</dbReference>
<keyword evidence="13" id="KW-1208">Phospholipid metabolism</keyword>
<evidence type="ECO:0000256" key="6">
    <source>
        <dbReference type="ARBA" id="ARBA00022516"/>
    </source>
</evidence>
<evidence type="ECO:0000256" key="12">
    <source>
        <dbReference type="ARBA" id="ARBA00023209"/>
    </source>
</evidence>
<reference evidence="18 19" key="1">
    <citation type="submission" date="2024-07" db="EMBL/GenBank/DDBJ databases">
        <authorList>
            <person name="Ren Q."/>
        </authorList>
    </citation>
    <scope>NUCLEOTIDE SEQUENCE [LARGE SCALE GENOMIC DNA]</scope>
    <source>
        <strain evidence="18 19">REN37</strain>
    </source>
</reference>
<evidence type="ECO:0000256" key="3">
    <source>
        <dbReference type="ARBA" id="ARBA00010441"/>
    </source>
</evidence>
<evidence type="ECO:0000256" key="17">
    <source>
        <dbReference type="SAM" id="Phobius"/>
    </source>
</evidence>
<name>A0ABV4AGV5_9GAMM</name>
<comment type="catalytic activity">
    <reaction evidence="14">
        <text>a CDP-1,2-diacyl-sn-glycerol + sn-glycerol 3-phosphate = a 1,2-diacyl-sn-glycero-3-phospho-(1'-sn-glycero-3'-phosphate) + CMP + H(+)</text>
        <dbReference type="Rhea" id="RHEA:12593"/>
        <dbReference type="ChEBI" id="CHEBI:15378"/>
        <dbReference type="ChEBI" id="CHEBI:57597"/>
        <dbReference type="ChEBI" id="CHEBI:58332"/>
        <dbReference type="ChEBI" id="CHEBI:60110"/>
        <dbReference type="ChEBI" id="CHEBI:60377"/>
        <dbReference type="EC" id="2.7.8.5"/>
    </reaction>
</comment>
<proteinExistence type="inferred from homology"/>
<dbReference type="Proteomes" id="UP001562065">
    <property type="component" value="Unassembled WGS sequence"/>
</dbReference>
<keyword evidence="11 17" id="KW-0472">Membrane</keyword>